<dbReference type="SUPFAM" id="SSF56281">
    <property type="entry name" value="Metallo-hydrolase/oxidoreductase"/>
    <property type="match status" value="1"/>
</dbReference>
<name>A0A921NR13_9RHOB</name>
<keyword evidence="2" id="KW-0378">Hydrolase</keyword>
<gene>
    <name evidence="2" type="ORF">PMES_01720</name>
</gene>
<dbReference type="PANTHER" id="PTHR42951">
    <property type="entry name" value="METALLO-BETA-LACTAMASE DOMAIN-CONTAINING"/>
    <property type="match status" value="1"/>
</dbReference>
<accession>A0A921NR13</accession>
<reference evidence="2" key="1">
    <citation type="submission" date="2013-03" db="EMBL/GenBank/DDBJ databases">
        <title>Genome Sequence of the Profundibacterium mesophilum strain KAUST100406-0324T from Red Sea, a novel genus in the family Rhodobacteraceae.</title>
        <authorList>
            <person name="Essack M."/>
            <person name="Alam I."/>
            <person name="Lafi F."/>
            <person name="Alawi W."/>
            <person name="Kamanu F."/>
            <person name="Al-Suwailem A."/>
            <person name="Lee O.O."/>
            <person name="Xu Y."/>
            <person name="Bajic V."/>
            <person name="Qian P.-Y."/>
            <person name="Archer J."/>
        </authorList>
    </citation>
    <scope>NUCLEOTIDE SEQUENCE</scope>
    <source>
        <strain evidence="2">KAUST100406-0324</strain>
    </source>
</reference>
<keyword evidence="3" id="KW-1185">Reference proteome</keyword>
<evidence type="ECO:0000313" key="3">
    <source>
        <dbReference type="Proteomes" id="UP000698242"/>
    </source>
</evidence>
<comment type="caution">
    <text evidence="2">The sequence shown here is derived from an EMBL/GenBank/DDBJ whole genome shotgun (WGS) entry which is preliminary data.</text>
</comment>
<evidence type="ECO:0000259" key="1">
    <source>
        <dbReference type="SMART" id="SM00849"/>
    </source>
</evidence>
<protein>
    <submittedName>
        <fullName evidence="2">Hydroxyacylglutathione hydrolase</fullName>
        <ecNumber evidence="2">3.1.2.6</ecNumber>
    </submittedName>
</protein>
<dbReference type="EMBL" id="APKE01000020">
    <property type="protein sequence ID" value="KAF0675965.1"/>
    <property type="molecule type" value="Genomic_DNA"/>
</dbReference>
<dbReference type="Pfam" id="PF00753">
    <property type="entry name" value="Lactamase_B"/>
    <property type="match status" value="1"/>
</dbReference>
<dbReference type="Gene3D" id="3.60.15.10">
    <property type="entry name" value="Ribonuclease Z/Hydroxyacylglutathione hydrolase-like"/>
    <property type="match status" value="1"/>
</dbReference>
<dbReference type="AlphaFoldDB" id="A0A921NR13"/>
<dbReference type="InterPro" id="IPR036866">
    <property type="entry name" value="RibonucZ/Hydroxyglut_hydro"/>
</dbReference>
<dbReference type="EC" id="3.1.2.6" evidence="2"/>
<dbReference type="SMART" id="SM00849">
    <property type="entry name" value="Lactamase_B"/>
    <property type="match status" value="1"/>
</dbReference>
<sequence>MTAARSGAAIRMPWAEPPAFGRPLRVAEAIHWVRLPLPMALDHVNAYILEDEEGLTLVDPGLCDPATRSIWTALLDGPFAGRRVRRVIVTHHHPDHVGLAGWFVSDHGAELMMSRTAWLLARMMILDVQERPARETVRHWRRGGMAPDILERRRNERPFNFADVSAPLPLGFTRLGEGDTLTAAGQQWQVRMGAGHAPAHVTLWSSDAPLVIGGDQLLASISPNLGLYATEPEADPVEDWITACTRLLDCARDDQLVLPGHKLPFTGLPYRLRNLIDNHHAALGRLTDFLATAHSAAECFDLLYRRPIRGGEYGLALVEAMAHCQHLHHRGIAWRRERADGAWIFGTGPAPQGSPGPSG</sequence>
<dbReference type="GO" id="GO:0004416">
    <property type="term" value="F:hydroxyacylglutathione hydrolase activity"/>
    <property type="evidence" value="ECO:0007669"/>
    <property type="project" value="UniProtKB-EC"/>
</dbReference>
<evidence type="ECO:0000313" key="2">
    <source>
        <dbReference type="EMBL" id="KAF0675965.1"/>
    </source>
</evidence>
<dbReference type="InterPro" id="IPR050855">
    <property type="entry name" value="NDM-1-like"/>
</dbReference>
<organism evidence="2 3">
    <name type="scientific">Profundibacterium mesophilum KAUST100406-0324</name>
    <dbReference type="NCBI Taxonomy" id="1037889"/>
    <lineage>
        <taxon>Bacteria</taxon>
        <taxon>Pseudomonadati</taxon>
        <taxon>Pseudomonadota</taxon>
        <taxon>Alphaproteobacteria</taxon>
        <taxon>Rhodobacterales</taxon>
        <taxon>Roseobacteraceae</taxon>
        <taxon>Profundibacterium</taxon>
    </lineage>
</organism>
<dbReference type="InterPro" id="IPR001279">
    <property type="entry name" value="Metallo-B-lactamas"/>
</dbReference>
<proteinExistence type="predicted"/>
<dbReference type="Proteomes" id="UP000698242">
    <property type="component" value="Unassembled WGS sequence"/>
</dbReference>
<feature type="domain" description="Metallo-beta-lactamase" evidence="1">
    <location>
        <begin position="43"/>
        <end position="261"/>
    </location>
</feature>